<evidence type="ECO:0000313" key="10">
    <source>
        <dbReference type="Proteomes" id="UP000199476"/>
    </source>
</evidence>
<protein>
    <recommendedName>
        <fullName evidence="7">Recombination protein RecR</fullName>
    </recommendedName>
</protein>
<name>A0A1G9R1L8_9FIRM</name>
<dbReference type="PANTHER" id="PTHR30446:SF0">
    <property type="entry name" value="RECOMBINATION PROTEIN RECR"/>
    <property type="match status" value="1"/>
</dbReference>
<dbReference type="InterPro" id="IPR034137">
    <property type="entry name" value="TOPRIM_RecR"/>
</dbReference>
<keyword evidence="6 7" id="KW-0234">DNA repair</keyword>
<feature type="domain" description="Toprim" evidence="8">
    <location>
        <begin position="81"/>
        <end position="177"/>
    </location>
</feature>
<dbReference type="CDD" id="cd01025">
    <property type="entry name" value="TOPRIM_recR"/>
    <property type="match status" value="1"/>
</dbReference>
<keyword evidence="1 7" id="KW-0479">Metal-binding</keyword>
<dbReference type="GO" id="GO:0006281">
    <property type="term" value="P:DNA repair"/>
    <property type="evidence" value="ECO:0007669"/>
    <property type="project" value="UniProtKB-UniRule"/>
</dbReference>
<dbReference type="Pfam" id="PF13662">
    <property type="entry name" value="Toprim_4"/>
    <property type="match status" value="1"/>
</dbReference>
<evidence type="ECO:0000256" key="4">
    <source>
        <dbReference type="ARBA" id="ARBA00022833"/>
    </source>
</evidence>
<dbReference type="STRING" id="321763.SAMN04488692_11919"/>
<dbReference type="HAMAP" id="MF_00017">
    <property type="entry name" value="RecR"/>
    <property type="match status" value="1"/>
</dbReference>
<dbReference type="NCBIfam" id="TIGR00615">
    <property type="entry name" value="recR"/>
    <property type="match status" value="1"/>
</dbReference>
<keyword evidence="10" id="KW-1185">Reference proteome</keyword>
<evidence type="ECO:0000313" key="9">
    <source>
        <dbReference type="EMBL" id="SDM16345.1"/>
    </source>
</evidence>
<dbReference type="AlphaFoldDB" id="A0A1G9R1L8"/>
<dbReference type="Gene3D" id="6.10.250.240">
    <property type="match status" value="1"/>
</dbReference>
<dbReference type="Pfam" id="PF21176">
    <property type="entry name" value="RecR_HhH"/>
    <property type="match status" value="1"/>
</dbReference>
<dbReference type="CDD" id="cd00080">
    <property type="entry name" value="H3TH_StructSpec-5'-nucleases"/>
    <property type="match status" value="1"/>
</dbReference>
<dbReference type="PROSITE" id="PS50880">
    <property type="entry name" value="TOPRIM"/>
    <property type="match status" value="1"/>
</dbReference>
<accession>A0A1G9R1L8</accession>
<dbReference type="Pfam" id="PF21175">
    <property type="entry name" value="RecR_C"/>
    <property type="match status" value="1"/>
</dbReference>
<dbReference type="OrthoDB" id="9802672at2"/>
<dbReference type="SUPFAM" id="SSF111304">
    <property type="entry name" value="Recombination protein RecR"/>
    <property type="match status" value="1"/>
</dbReference>
<keyword evidence="4 7" id="KW-0862">Zinc</keyword>
<proteinExistence type="inferred from homology"/>
<evidence type="ECO:0000256" key="6">
    <source>
        <dbReference type="ARBA" id="ARBA00023204"/>
    </source>
</evidence>
<keyword evidence="3 7" id="KW-0863">Zinc-finger</keyword>
<dbReference type="Pfam" id="PF02132">
    <property type="entry name" value="RecR_ZnF"/>
    <property type="match status" value="1"/>
</dbReference>
<dbReference type="Proteomes" id="UP000199476">
    <property type="component" value="Unassembled WGS sequence"/>
</dbReference>
<evidence type="ECO:0000256" key="1">
    <source>
        <dbReference type="ARBA" id="ARBA00022723"/>
    </source>
</evidence>
<organism evidence="9 10">
    <name type="scientific">Halarsenatibacter silvermanii</name>
    <dbReference type="NCBI Taxonomy" id="321763"/>
    <lineage>
        <taxon>Bacteria</taxon>
        <taxon>Bacillati</taxon>
        <taxon>Bacillota</taxon>
        <taxon>Clostridia</taxon>
        <taxon>Halanaerobiales</taxon>
        <taxon>Halarsenatibacteraceae</taxon>
        <taxon>Halarsenatibacter</taxon>
    </lineage>
</organism>
<dbReference type="InterPro" id="IPR006171">
    <property type="entry name" value="TOPRIM_dom"/>
</dbReference>
<evidence type="ECO:0000256" key="5">
    <source>
        <dbReference type="ARBA" id="ARBA00023172"/>
    </source>
</evidence>
<sequence length="203" mass="23035">MYSYPGSLKKLIARLERLPGIGEKTATRLAFHILEERQERVKELADSLLEARREIQYCSKCHNITDEDPCRICSSPDRHREMLCVVESPRDVAAMEKTDEYRGLYHVLHGLISPLDDIGPEELYLDNFVERIRNEEKLEEVIIATDPSTEGDATAMYIGRQLEDEDVNVTRLAQGLPAGGDLEYADEVTLSRALSGRSKLDNK</sequence>
<dbReference type="Gene3D" id="3.30.60.80">
    <property type="match status" value="1"/>
</dbReference>
<dbReference type="Gene3D" id="3.40.1360.10">
    <property type="match status" value="1"/>
</dbReference>
<evidence type="ECO:0000256" key="7">
    <source>
        <dbReference type="HAMAP-Rule" id="MF_00017"/>
    </source>
</evidence>
<evidence type="ECO:0000259" key="8">
    <source>
        <dbReference type="PROSITE" id="PS50880"/>
    </source>
</evidence>
<evidence type="ECO:0000256" key="2">
    <source>
        <dbReference type="ARBA" id="ARBA00022763"/>
    </source>
</evidence>
<dbReference type="InterPro" id="IPR000093">
    <property type="entry name" value="DNA_Rcmb_RecR"/>
</dbReference>
<dbReference type="EMBL" id="FNGO01000019">
    <property type="protein sequence ID" value="SDM16345.1"/>
    <property type="molecule type" value="Genomic_DNA"/>
</dbReference>
<dbReference type="GO" id="GO:0003677">
    <property type="term" value="F:DNA binding"/>
    <property type="evidence" value="ECO:0007669"/>
    <property type="project" value="UniProtKB-UniRule"/>
</dbReference>
<dbReference type="SMART" id="SM00493">
    <property type="entry name" value="TOPRIM"/>
    <property type="match status" value="1"/>
</dbReference>
<feature type="zinc finger region" description="C4-type" evidence="7">
    <location>
        <begin position="58"/>
        <end position="73"/>
    </location>
</feature>
<keyword evidence="5 7" id="KW-0233">DNA recombination</keyword>
<comment type="function">
    <text evidence="7">May play a role in DNA repair. It seems to be involved in an RecBC-independent recombinational process of DNA repair. It may act with RecF and RecO.</text>
</comment>
<keyword evidence="2 7" id="KW-0227">DNA damage</keyword>
<dbReference type="PANTHER" id="PTHR30446">
    <property type="entry name" value="RECOMBINATION PROTEIN RECR"/>
    <property type="match status" value="1"/>
</dbReference>
<dbReference type="GO" id="GO:0008270">
    <property type="term" value="F:zinc ion binding"/>
    <property type="evidence" value="ECO:0007669"/>
    <property type="project" value="UniProtKB-KW"/>
</dbReference>
<evidence type="ECO:0000256" key="3">
    <source>
        <dbReference type="ARBA" id="ARBA00022771"/>
    </source>
</evidence>
<dbReference type="GO" id="GO:0006310">
    <property type="term" value="P:DNA recombination"/>
    <property type="evidence" value="ECO:0007669"/>
    <property type="project" value="UniProtKB-UniRule"/>
</dbReference>
<dbReference type="InterPro" id="IPR015967">
    <property type="entry name" value="Rcmb_RecR_Znf"/>
</dbReference>
<comment type="similarity">
    <text evidence="7">Belongs to the RecR family.</text>
</comment>
<gene>
    <name evidence="7" type="primary">recR</name>
    <name evidence="9" type="ORF">SAMN04488692_11919</name>
</gene>
<dbReference type="RefSeq" id="WP_089761162.1">
    <property type="nucleotide sequence ID" value="NZ_FNGO01000019.1"/>
</dbReference>
<dbReference type="InterPro" id="IPR023627">
    <property type="entry name" value="Rcmb_RecR"/>
</dbReference>
<dbReference type="Gene3D" id="1.10.8.420">
    <property type="entry name" value="RecR Domain 1"/>
    <property type="match status" value="1"/>
</dbReference>
<reference evidence="9 10" key="1">
    <citation type="submission" date="2016-10" db="EMBL/GenBank/DDBJ databases">
        <authorList>
            <person name="de Groot N.N."/>
        </authorList>
    </citation>
    <scope>NUCLEOTIDE SEQUENCE [LARGE SCALE GENOMIC DNA]</scope>
    <source>
        <strain evidence="9 10">SLAS-1</strain>
    </source>
</reference>